<dbReference type="InterPro" id="IPR008042">
    <property type="entry name" value="Retrotrans_Pao"/>
</dbReference>
<sequence length="267" mass="31493">MKLLLQRMWELGISWDECFPNDIKATFVEWINEIEIINQLKIPRLYFNEINWESIELHLFSDASPKSYGSVGYFLLKRTDKYFTSFIMSKSRLAPLKKLTLPRLELLCALISARLEHYLQNTFPMLKKENIYYCSDSQICIYWIKGKADDWKPFVRNRVSEIKEKTNLKRWHHCIGKSNPSDKLTRGMNAKSLVKDEIWIKGPSWLLEPNIPYNLSDPIDSDLDSIKEEKRKVAVSLLTKVEHLQSLLNLHSYTNLNKVIRITFYIS</sequence>
<proteinExistence type="predicted"/>
<dbReference type="AlphaFoldDB" id="A0A8X7CPY9"/>
<reference evidence="1" key="1">
    <citation type="submission" date="2020-08" db="EMBL/GenBank/DDBJ databases">
        <title>Multicomponent nature underlies the extraordinary mechanical properties of spider dragline silk.</title>
        <authorList>
            <person name="Kono N."/>
            <person name="Nakamura H."/>
            <person name="Mori M."/>
            <person name="Yoshida Y."/>
            <person name="Ohtoshi R."/>
            <person name="Malay A.D."/>
            <person name="Moran D.A.P."/>
            <person name="Tomita M."/>
            <person name="Numata K."/>
            <person name="Arakawa K."/>
        </authorList>
    </citation>
    <scope>NUCLEOTIDE SEQUENCE</scope>
</reference>
<dbReference type="EMBL" id="BMAV01019194">
    <property type="protein sequence ID" value="GFY71977.1"/>
    <property type="molecule type" value="Genomic_DNA"/>
</dbReference>
<name>A0A8X7CPY9_9ARAC</name>
<dbReference type="OrthoDB" id="6434825at2759"/>
<evidence type="ECO:0000313" key="1">
    <source>
        <dbReference type="EMBL" id="GFY71977.1"/>
    </source>
</evidence>
<accession>A0A8X7CPY9</accession>
<evidence type="ECO:0000313" key="2">
    <source>
        <dbReference type="Proteomes" id="UP000886998"/>
    </source>
</evidence>
<comment type="caution">
    <text evidence="1">The sequence shown here is derived from an EMBL/GenBank/DDBJ whole genome shotgun (WGS) entry which is preliminary data.</text>
</comment>
<protein>
    <submittedName>
        <fullName evidence="1">Integrase catalytic domain-containing protein</fullName>
    </submittedName>
</protein>
<keyword evidence="2" id="KW-1185">Reference proteome</keyword>
<gene>
    <name evidence="1" type="primary">AVEN_215636_1</name>
    <name evidence="1" type="ORF">TNIN_309841</name>
</gene>
<dbReference type="Pfam" id="PF05380">
    <property type="entry name" value="Peptidase_A17"/>
    <property type="match status" value="1"/>
</dbReference>
<organism evidence="1 2">
    <name type="scientific">Trichonephila inaurata madagascariensis</name>
    <dbReference type="NCBI Taxonomy" id="2747483"/>
    <lineage>
        <taxon>Eukaryota</taxon>
        <taxon>Metazoa</taxon>
        <taxon>Ecdysozoa</taxon>
        <taxon>Arthropoda</taxon>
        <taxon>Chelicerata</taxon>
        <taxon>Arachnida</taxon>
        <taxon>Araneae</taxon>
        <taxon>Araneomorphae</taxon>
        <taxon>Entelegynae</taxon>
        <taxon>Araneoidea</taxon>
        <taxon>Nephilidae</taxon>
        <taxon>Trichonephila</taxon>
        <taxon>Trichonephila inaurata</taxon>
    </lineage>
</organism>
<dbReference type="PANTHER" id="PTHR47331">
    <property type="entry name" value="PHD-TYPE DOMAIN-CONTAINING PROTEIN"/>
    <property type="match status" value="1"/>
</dbReference>
<dbReference type="Proteomes" id="UP000886998">
    <property type="component" value="Unassembled WGS sequence"/>
</dbReference>